<evidence type="ECO:0000313" key="3">
    <source>
        <dbReference type="Proteomes" id="UP000295560"/>
    </source>
</evidence>
<feature type="compositionally biased region" description="Low complexity" evidence="1">
    <location>
        <begin position="116"/>
        <end position="129"/>
    </location>
</feature>
<dbReference type="AlphaFoldDB" id="A0A4R1HI33"/>
<sequence length="129" mass="13257">MDGYTVVRCAACAQMPSGFDDGAAALPGVDEVLVEGLRAVVRDSTHGVLVSSGCRVGPACGAREPGMVLLVQPCDADRAPAGPTVVAGPVRTTDDVRAVTGWLARGVLDPDDLPARLRGPRPLTPGRRS</sequence>
<evidence type="ECO:0000256" key="1">
    <source>
        <dbReference type="SAM" id="MobiDB-lite"/>
    </source>
</evidence>
<name>A0A4R1HI33_PSEEN</name>
<proteinExistence type="predicted"/>
<dbReference type="EMBL" id="SMFZ01000002">
    <property type="protein sequence ID" value="TCK21897.1"/>
    <property type="molecule type" value="Genomic_DNA"/>
</dbReference>
<protein>
    <recommendedName>
        <fullName evidence="4">(2Fe-2S) ferredoxin</fullName>
    </recommendedName>
</protein>
<organism evidence="2 3">
    <name type="scientific">Pseudonocardia endophytica</name>
    <dbReference type="NCBI Taxonomy" id="401976"/>
    <lineage>
        <taxon>Bacteria</taxon>
        <taxon>Bacillati</taxon>
        <taxon>Actinomycetota</taxon>
        <taxon>Actinomycetes</taxon>
        <taxon>Pseudonocardiales</taxon>
        <taxon>Pseudonocardiaceae</taxon>
        <taxon>Pseudonocardia</taxon>
    </lineage>
</organism>
<evidence type="ECO:0008006" key="4">
    <source>
        <dbReference type="Google" id="ProtNLM"/>
    </source>
</evidence>
<gene>
    <name evidence="2" type="ORF">EV378_5889</name>
</gene>
<accession>A0A4R1HI33</accession>
<comment type="caution">
    <text evidence="2">The sequence shown here is derived from an EMBL/GenBank/DDBJ whole genome shotgun (WGS) entry which is preliminary data.</text>
</comment>
<dbReference type="RefSeq" id="WP_132430583.1">
    <property type="nucleotide sequence ID" value="NZ_SMFZ01000002.1"/>
</dbReference>
<feature type="region of interest" description="Disordered" evidence="1">
    <location>
        <begin position="109"/>
        <end position="129"/>
    </location>
</feature>
<evidence type="ECO:0000313" key="2">
    <source>
        <dbReference type="EMBL" id="TCK21897.1"/>
    </source>
</evidence>
<reference evidence="2 3" key="1">
    <citation type="submission" date="2019-03" db="EMBL/GenBank/DDBJ databases">
        <title>Sequencing the genomes of 1000 actinobacteria strains.</title>
        <authorList>
            <person name="Klenk H.-P."/>
        </authorList>
    </citation>
    <scope>NUCLEOTIDE SEQUENCE [LARGE SCALE GENOMIC DNA]</scope>
    <source>
        <strain evidence="2 3">DSM 44969</strain>
    </source>
</reference>
<keyword evidence="3" id="KW-1185">Reference proteome</keyword>
<dbReference type="OrthoDB" id="3699656at2"/>
<dbReference type="Proteomes" id="UP000295560">
    <property type="component" value="Unassembled WGS sequence"/>
</dbReference>